<evidence type="ECO:0000256" key="5">
    <source>
        <dbReference type="ARBA" id="ARBA00023239"/>
    </source>
</evidence>
<name>A0A0J1CT32_9BURK</name>
<dbReference type="InterPro" id="IPR020558">
    <property type="entry name" value="DiOHA_6PGluconate_deHydtase_CS"/>
</dbReference>
<evidence type="ECO:0000259" key="7">
    <source>
        <dbReference type="Pfam" id="PF00920"/>
    </source>
</evidence>
<evidence type="ECO:0000256" key="3">
    <source>
        <dbReference type="ARBA" id="ARBA00023004"/>
    </source>
</evidence>
<reference evidence="9 10" key="1">
    <citation type="journal article" date="2015" name="Genome Announc.">
        <title>Draft Genome Sequence of Burkholderia sp. Strain PML1(12), an Ectomycorrhizosphere-Inhabiting Bacterium with Effective Mineral-Weathering Ability.</title>
        <authorList>
            <person name="Uroz S."/>
            <person name="Oger P."/>
        </authorList>
    </citation>
    <scope>NUCLEOTIDE SEQUENCE [LARGE SCALE GENOMIC DNA]</scope>
    <source>
        <strain evidence="10">PML1(12)</strain>
    </source>
</reference>
<comment type="caution">
    <text evidence="9">The sequence shown here is derived from an EMBL/GenBank/DDBJ whole genome shotgun (WGS) entry which is preliminary data.</text>
</comment>
<evidence type="ECO:0000256" key="4">
    <source>
        <dbReference type="ARBA" id="ARBA00023014"/>
    </source>
</evidence>
<keyword evidence="2" id="KW-0479">Metal-binding</keyword>
<dbReference type="PANTHER" id="PTHR43183">
    <property type="entry name" value="HYPOTHETICAL DIHYDROXYACID DEHYDRATASE (EUROFUNG)-RELATED"/>
    <property type="match status" value="1"/>
</dbReference>
<dbReference type="Pfam" id="PF24877">
    <property type="entry name" value="ILV_EDD_C"/>
    <property type="match status" value="1"/>
</dbReference>
<dbReference type="GO" id="GO:0004160">
    <property type="term" value="F:dihydroxy-acid dehydratase activity"/>
    <property type="evidence" value="ECO:0007669"/>
    <property type="project" value="UniProtKB-EC"/>
</dbReference>
<evidence type="ECO:0000256" key="6">
    <source>
        <dbReference type="SAM" id="MobiDB-lite"/>
    </source>
</evidence>
<dbReference type="SUPFAM" id="SSF143975">
    <property type="entry name" value="IlvD/EDD N-terminal domain-like"/>
    <property type="match status" value="1"/>
</dbReference>
<dbReference type="NCBIfam" id="NF009560">
    <property type="entry name" value="PRK13017.1"/>
    <property type="match status" value="1"/>
</dbReference>
<dbReference type="PANTHER" id="PTHR43183:SF1">
    <property type="entry name" value="HYPOTHETICAL DIHYDROXY-ACID DEHYDRATASE (EUROFUNG)-RELATED"/>
    <property type="match status" value="1"/>
</dbReference>
<dbReference type="InterPro" id="IPR052352">
    <property type="entry name" value="Sugar_Degrad_Dehydratases"/>
</dbReference>
<evidence type="ECO:0000313" key="10">
    <source>
        <dbReference type="Proteomes" id="UP000035963"/>
    </source>
</evidence>
<dbReference type="RefSeq" id="WP_047894902.1">
    <property type="nucleotide sequence ID" value="NZ_AEJF01000148.1"/>
</dbReference>
<dbReference type="Gene3D" id="3.50.30.80">
    <property type="entry name" value="IlvD/EDD C-terminal domain-like"/>
    <property type="match status" value="1"/>
</dbReference>
<proteinExistence type="inferred from homology"/>
<dbReference type="GO" id="GO:0046872">
    <property type="term" value="F:metal ion binding"/>
    <property type="evidence" value="ECO:0007669"/>
    <property type="project" value="UniProtKB-KW"/>
</dbReference>
<feature type="compositionally biased region" description="Basic and acidic residues" evidence="6">
    <location>
        <begin position="7"/>
        <end position="17"/>
    </location>
</feature>
<dbReference type="InterPro" id="IPR056740">
    <property type="entry name" value="ILV_EDD_C"/>
</dbReference>
<accession>A0A0J1CT32</accession>
<evidence type="ECO:0000256" key="1">
    <source>
        <dbReference type="ARBA" id="ARBA00006486"/>
    </source>
</evidence>
<dbReference type="SUPFAM" id="SSF52016">
    <property type="entry name" value="LeuD/IlvD-like"/>
    <property type="match status" value="1"/>
</dbReference>
<evidence type="ECO:0000313" key="9">
    <source>
        <dbReference type="EMBL" id="KLU23451.1"/>
    </source>
</evidence>
<evidence type="ECO:0000259" key="8">
    <source>
        <dbReference type="Pfam" id="PF24877"/>
    </source>
</evidence>
<protein>
    <submittedName>
        <fullName evidence="9">Dihydroxy-acid dehydratase</fullName>
        <ecNumber evidence="9">4.2.1.9</ecNumber>
    </submittedName>
</protein>
<dbReference type="Proteomes" id="UP000035963">
    <property type="component" value="Unassembled WGS sequence"/>
</dbReference>
<dbReference type="EC" id="4.2.1.9" evidence="9"/>
<sequence length="608" mass="65327">MTPSKPTDTHTDTDHNDTSTPRLRSRRWFDDPSNPGMTALYLERYMNYGITREELQSGKPIIGIAQTGSDLAPCNRHHLDLASRVRDGIRDAGGIPLEFPVHPIQETGKRPTAALDRNLAYLGLVEILHGYPIDGVVLTTGCDKTTPACLMAAATVNIPAIVLSGGPMLDGWYHGKLAGSGTVIWDARKRLSAGEIDYSGFMDMVASSAPSVGHCNTMGTALSMNSLAEALGMSLPGCAAIPGPHRERGWMAHATGKRIVGMVAENLRPSDIMTKGAFENAVVAAAALGASSNCPIHMIAIARHMGVEHTLEDWQRLGPEVPLLVDCQPAGRFLGEAFHRAGGVPAVMKELLDAGRLNADVRTVTGHTLGEDLVTVPTPDREVIRAYENPLKESAGYVVLSGNIFDSAVMKVSVIDQAFRKRFLADPDHPDVFEGKVVVFEGPEDYHARIEDPETGVDERSILVIRNCGPVGFPGGAEVVNMQPPAALLKRGIDTLPTLGDGRQSGTSASPSILNVSPEAAVGGGIALLVSGDRIRIDLKTRKVDLMIPEAELAERRAAWKPPVLKNMTPWEEIYRSMVGQQGSGACLEPATLYLNIVETRGESRHNH</sequence>
<dbReference type="Pfam" id="PF00920">
    <property type="entry name" value="ILVD_EDD_N"/>
    <property type="match status" value="1"/>
</dbReference>
<dbReference type="NCBIfam" id="NF004784">
    <property type="entry name" value="PRK06131.1"/>
    <property type="match status" value="1"/>
</dbReference>
<organism evidence="9 10">
    <name type="scientific">Caballeronia mineralivorans PML1(12)</name>
    <dbReference type="NCBI Taxonomy" id="908627"/>
    <lineage>
        <taxon>Bacteria</taxon>
        <taxon>Pseudomonadati</taxon>
        <taxon>Pseudomonadota</taxon>
        <taxon>Betaproteobacteria</taxon>
        <taxon>Burkholderiales</taxon>
        <taxon>Burkholderiaceae</taxon>
        <taxon>Caballeronia</taxon>
    </lineage>
</organism>
<dbReference type="InterPro" id="IPR000581">
    <property type="entry name" value="ILV_EDD_N"/>
</dbReference>
<dbReference type="PATRIC" id="fig|908627.4.peg.5621"/>
<dbReference type="InterPro" id="IPR037237">
    <property type="entry name" value="IlvD/EDD_N"/>
</dbReference>
<comment type="similarity">
    <text evidence="1">Belongs to the IlvD/Edd family.</text>
</comment>
<keyword evidence="5 9" id="KW-0456">Lyase</keyword>
<feature type="region of interest" description="Disordered" evidence="6">
    <location>
        <begin position="1"/>
        <end position="31"/>
    </location>
</feature>
<gene>
    <name evidence="9" type="ORF">EOS_25195</name>
</gene>
<dbReference type="EMBL" id="AEJF01000148">
    <property type="protein sequence ID" value="KLU23451.1"/>
    <property type="molecule type" value="Genomic_DNA"/>
</dbReference>
<dbReference type="OrthoDB" id="9807077at2"/>
<feature type="domain" description="Dihydroxy-acid/6-phosphogluconate dehydratase N-terminal" evidence="7">
    <location>
        <begin position="59"/>
        <end position="371"/>
    </location>
</feature>
<keyword evidence="3" id="KW-0408">Iron</keyword>
<dbReference type="GO" id="GO:0051536">
    <property type="term" value="F:iron-sulfur cluster binding"/>
    <property type="evidence" value="ECO:0007669"/>
    <property type="project" value="UniProtKB-KW"/>
</dbReference>
<keyword evidence="10" id="KW-1185">Reference proteome</keyword>
<keyword evidence="4" id="KW-0411">Iron-sulfur</keyword>
<dbReference type="AlphaFoldDB" id="A0A0J1CT32"/>
<dbReference type="PROSITE" id="PS00886">
    <property type="entry name" value="ILVD_EDD_1"/>
    <property type="match status" value="1"/>
</dbReference>
<feature type="domain" description="Dihydroxy-acid/6-phosphogluconate dehydratase C-terminal" evidence="8">
    <location>
        <begin position="382"/>
        <end position="586"/>
    </location>
</feature>
<evidence type="ECO:0000256" key="2">
    <source>
        <dbReference type="ARBA" id="ARBA00022723"/>
    </source>
</evidence>
<dbReference type="InterPro" id="IPR042096">
    <property type="entry name" value="Dihydro-acid_dehy_C"/>
</dbReference>